<evidence type="ECO:0000313" key="4">
    <source>
        <dbReference type="Proteomes" id="UP000231081"/>
    </source>
</evidence>
<name>A0A2H0B4X3_9BACT</name>
<dbReference type="PANTHER" id="PTHR23135:SF7">
    <property type="entry name" value="LIPID II ISOGLUTAMINYL SYNTHASE (GLUTAMINE-HYDROLYZING) SUBUNIT MURT"/>
    <property type="match status" value="1"/>
</dbReference>
<evidence type="ECO:0008006" key="5">
    <source>
        <dbReference type="Google" id="ProtNLM"/>
    </source>
</evidence>
<feature type="domain" description="Lipid II isoglutaminyl synthase (glutamine-hydrolyzing) subunit MurT C-terminal" evidence="2">
    <location>
        <begin position="252"/>
        <end position="362"/>
    </location>
</feature>
<dbReference type="PANTHER" id="PTHR23135">
    <property type="entry name" value="MUR LIGASE FAMILY MEMBER"/>
    <property type="match status" value="1"/>
</dbReference>
<organism evidence="3 4">
    <name type="scientific">Candidatus Beckwithbacteria bacterium CG23_combo_of_CG06-09_8_20_14_all_47_9</name>
    <dbReference type="NCBI Taxonomy" id="1974498"/>
    <lineage>
        <taxon>Bacteria</taxon>
        <taxon>Candidatus Beckwithiibacteriota</taxon>
    </lineage>
</organism>
<dbReference type="Proteomes" id="UP000231081">
    <property type="component" value="Unassembled WGS sequence"/>
</dbReference>
<dbReference type="GO" id="GO:0016881">
    <property type="term" value="F:acid-amino acid ligase activity"/>
    <property type="evidence" value="ECO:0007669"/>
    <property type="project" value="InterPro"/>
</dbReference>
<reference evidence="3 4" key="1">
    <citation type="submission" date="2017-09" db="EMBL/GenBank/DDBJ databases">
        <title>Depth-based differentiation of microbial function through sediment-hosted aquifers and enrichment of novel symbionts in the deep terrestrial subsurface.</title>
        <authorList>
            <person name="Probst A.J."/>
            <person name="Ladd B."/>
            <person name="Jarett J.K."/>
            <person name="Geller-Mcgrath D.E."/>
            <person name="Sieber C.M."/>
            <person name="Emerson J.B."/>
            <person name="Anantharaman K."/>
            <person name="Thomas B.C."/>
            <person name="Malmstrom R."/>
            <person name="Stieglmeier M."/>
            <person name="Klingl A."/>
            <person name="Woyke T."/>
            <person name="Ryan C.M."/>
            <person name="Banfield J.F."/>
        </authorList>
    </citation>
    <scope>NUCLEOTIDE SEQUENCE [LARGE SCALE GENOMIC DNA]</scope>
    <source>
        <strain evidence="3">CG23_combo_of_CG06-09_8_20_14_all_47_9</strain>
    </source>
</reference>
<dbReference type="InterPro" id="IPR036565">
    <property type="entry name" value="Mur-like_cat_sf"/>
</dbReference>
<dbReference type="GO" id="GO:0005524">
    <property type="term" value="F:ATP binding"/>
    <property type="evidence" value="ECO:0007669"/>
    <property type="project" value="InterPro"/>
</dbReference>
<accession>A0A2H0B4X3</accession>
<dbReference type="EMBL" id="PCSQ01000002">
    <property type="protein sequence ID" value="PIP52707.1"/>
    <property type="molecule type" value="Genomic_DNA"/>
</dbReference>
<dbReference type="SUPFAM" id="SSF53623">
    <property type="entry name" value="MurD-like peptide ligases, catalytic domain"/>
    <property type="match status" value="1"/>
</dbReference>
<gene>
    <name evidence="3" type="ORF">COX09_00080</name>
</gene>
<dbReference type="AlphaFoldDB" id="A0A2H0B4X3"/>
<feature type="domain" description="Mur ligase central" evidence="1">
    <location>
        <begin position="50"/>
        <end position="174"/>
    </location>
</feature>
<evidence type="ECO:0000259" key="2">
    <source>
        <dbReference type="Pfam" id="PF08353"/>
    </source>
</evidence>
<evidence type="ECO:0000313" key="3">
    <source>
        <dbReference type="EMBL" id="PIP52707.1"/>
    </source>
</evidence>
<dbReference type="Gene3D" id="3.40.1190.10">
    <property type="entry name" value="Mur-like, catalytic domain"/>
    <property type="match status" value="1"/>
</dbReference>
<comment type="caution">
    <text evidence="3">The sequence shown here is derived from an EMBL/GenBank/DDBJ whole genome shotgun (WGS) entry which is preliminary data.</text>
</comment>
<dbReference type="Pfam" id="PF08245">
    <property type="entry name" value="Mur_ligase_M"/>
    <property type="match status" value="1"/>
</dbReference>
<sequence>MSSPMLISLIISKFIAGFGGTALPGLIGLRLTPTLINQIVKKNKLASVVVTGTNGKTTTSRLLGAVLTESKINFCHNRSGSNLLRGIATALINQSNWLGKIKSKLAICEVDEAAAPAAIRALKPKIIVFTNISRDQLDRYGEVDHLLKLWQKSLDTLPSASRVLVNAADRRLKILKHPRLTYFGSSLPGAGLKYPPRYGGKFNQDSLWAIEAVCRHLDLDPKLAAVCAQKTKAAFGRGEVFKLDGQKYQINLVKNPASFKAVWQMLADRRHLNQPFMLALNDKLADGTDVSWIWDVPFTGLGRRRKPIIVTGTRASDLALRLKYAGCNPKNLFVEPKIYPALAALRKIPGTIKYILPTYTALLELRQSLGKQAWN</sequence>
<dbReference type="Pfam" id="PF08353">
    <property type="entry name" value="MurT_C"/>
    <property type="match status" value="1"/>
</dbReference>
<dbReference type="InterPro" id="IPR013221">
    <property type="entry name" value="Mur_ligase_cen"/>
</dbReference>
<proteinExistence type="predicted"/>
<evidence type="ECO:0000259" key="1">
    <source>
        <dbReference type="Pfam" id="PF08245"/>
    </source>
</evidence>
<protein>
    <recommendedName>
        <fullName evidence="5">Lipid II isoglutaminyl synthase (glutamine-hydrolyzing) subunit MurT</fullName>
    </recommendedName>
</protein>
<dbReference type="InterPro" id="IPR013564">
    <property type="entry name" value="MurT_C"/>
</dbReference>